<dbReference type="EMBL" id="NIRI02000042">
    <property type="protein sequence ID" value="KAG5452392.1"/>
    <property type="molecule type" value="Genomic_DNA"/>
</dbReference>
<protein>
    <submittedName>
        <fullName evidence="2">Uncharacterized protein</fullName>
    </submittedName>
</protein>
<keyword evidence="3" id="KW-1185">Reference proteome</keyword>
<reference evidence="2 3" key="2">
    <citation type="journal article" date="2021" name="Genomics">
        <title>High-quality reference genome for Clonorchis sinensis.</title>
        <authorList>
            <person name="Young N.D."/>
            <person name="Stroehlein A.J."/>
            <person name="Kinkar L."/>
            <person name="Wang T."/>
            <person name="Sohn W.M."/>
            <person name="Chang B.C.H."/>
            <person name="Kaur P."/>
            <person name="Weisz D."/>
            <person name="Dudchenko O."/>
            <person name="Aiden E.L."/>
            <person name="Korhonen P.K."/>
            <person name="Gasser R.B."/>
        </authorList>
    </citation>
    <scope>NUCLEOTIDE SEQUENCE [LARGE SCALE GENOMIC DNA]</scope>
    <source>
        <strain evidence="2">Cs-k2</strain>
    </source>
</reference>
<gene>
    <name evidence="2" type="ORF">CSKR_100797</name>
</gene>
<evidence type="ECO:0000313" key="3">
    <source>
        <dbReference type="Proteomes" id="UP000286415"/>
    </source>
</evidence>
<dbReference type="OrthoDB" id="446168at2759"/>
<feature type="compositionally biased region" description="Basic residues" evidence="1">
    <location>
        <begin position="251"/>
        <end position="264"/>
    </location>
</feature>
<dbReference type="InParanoid" id="A0A3R7DNT3"/>
<sequence length="276" mass="31420">MKRLQSSCQTRRTDQQSISCDKQLRYMYTRNALLMRLLKNRRQPTTGFALLGAHQVAENSSTAHDRFCPSWGSSGRRSPRVSVNLMFYLNPNRTDFDKYTHLQINLVLRETHLGSPVWFSLSVRTLPLPDYFAGDEFIHLIQNLKQDICPCVISSGQLFRLPVVKNPGYWNEKQCLGLRSADPIISLNSMEPAKDSQELFVLGALPIPQEDNYYLRVVKKINKSFSCSTLSVPSCHATRGKHEGWDNARLPKPRQGKSRGRARVRTTDLPVSTLAL</sequence>
<evidence type="ECO:0000256" key="1">
    <source>
        <dbReference type="SAM" id="MobiDB-lite"/>
    </source>
</evidence>
<dbReference type="Proteomes" id="UP000286415">
    <property type="component" value="Unassembled WGS sequence"/>
</dbReference>
<organism evidence="2 3">
    <name type="scientific">Clonorchis sinensis</name>
    <name type="common">Chinese liver fluke</name>
    <dbReference type="NCBI Taxonomy" id="79923"/>
    <lineage>
        <taxon>Eukaryota</taxon>
        <taxon>Metazoa</taxon>
        <taxon>Spiralia</taxon>
        <taxon>Lophotrochozoa</taxon>
        <taxon>Platyhelminthes</taxon>
        <taxon>Trematoda</taxon>
        <taxon>Digenea</taxon>
        <taxon>Opisthorchiida</taxon>
        <taxon>Opisthorchiata</taxon>
        <taxon>Opisthorchiidae</taxon>
        <taxon>Clonorchis</taxon>
    </lineage>
</organism>
<proteinExistence type="predicted"/>
<reference evidence="2 3" key="1">
    <citation type="journal article" date="2018" name="Biotechnol. Adv.">
        <title>Improved genomic resources and new bioinformatic workflow for the carcinogenic parasite Clonorchis sinensis: Biotechnological implications.</title>
        <authorList>
            <person name="Wang D."/>
            <person name="Korhonen P.K."/>
            <person name="Gasser R.B."/>
            <person name="Young N.D."/>
        </authorList>
    </citation>
    <scope>NUCLEOTIDE SEQUENCE [LARGE SCALE GENOMIC DNA]</scope>
    <source>
        <strain evidence="2">Cs-k2</strain>
    </source>
</reference>
<dbReference type="AlphaFoldDB" id="A0A3R7DNT3"/>
<name>A0A3R7DNT3_CLOSI</name>
<accession>A0A3R7DNT3</accession>
<comment type="caution">
    <text evidence="2">The sequence shown here is derived from an EMBL/GenBank/DDBJ whole genome shotgun (WGS) entry which is preliminary data.</text>
</comment>
<evidence type="ECO:0000313" key="2">
    <source>
        <dbReference type="EMBL" id="KAG5452392.1"/>
    </source>
</evidence>
<feature type="region of interest" description="Disordered" evidence="1">
    <location>
        <begin position="234"/>
        <end position="276"/>
    </location>
</feature>